<keyword evidence="2" id="KW-0805">Transcription regulation</keyword>
<keyword evidence="1" id="KW-0678">Repressor</keyword>
<dbReference type="PROSITE" id="PS50977">
    <property type="entry name" value="HTH_TETR_2"/>
    <property type="match status" value="1"/>
</dbReference>
<feature type="domain" description="HTH tetR-type" evidence="6">
    <location>
        <begin position="17"/>
        <end position="77"/>
    </location>
</feature>
<proteinExistence type="predicted"/>
<dbReference type="PROSITE" id="PS01081">
    <property type="entry name" value="HTH_TETR_1"/>
    <property type="match status" value="1"/>
</dbReference>
<dbReference type="InterPro" id="IPR003012">
    <property type="entry name" value="Tet_transcr_reg_TetR"/>
</dbReference>
<accession>A0ABN2QC64</accession>
<name>A0ABN2QC64_9MICO</name>
<keyword evidence="8" id="KW-1185">Reference proteome</keyword>
<dbReference type="Pfam" id="PF02909">
    <property type="entry name" value="TetR_C_1"/>
    <property type="match status" value="1"/>
</dbReference>
<evidence type="ECO:0000256" key="1">
    <source>
        <dbReference type="ARBA" id="ARBA00022491"/>
    </source>
</evidence>
<organism evidence="7 8">
    <name type="scientific">Agromyces allii</name>
    <dbReference type="NCBI Taxonomy" id="393607"/>
    <lineage>
        <taxon>Bacteria</taxon>
        <taxon>Bacillati</taxon>
        <taxon>Actinomycetota</taxon>
        <taxon>Actinomycetes</taxon>
        <taxon>Micrococcales</taxon>
        <taxon>Microbacteriaceae</taxon>
        <taxon>Agromyces</taxon>
    </lineage>
</organism>
<dbReference type="InterPro" id="IPR036271">
    <property type="entry name" value="Tet_transcr_reg_TetR-rel_C_sf"/>
</dbReference>
<dbReference type="RefSeq" id="WP_157413215.1">
    <property type="nucleotide sequence ID" value="NZ_BAAAMK010000002.1"/>
</dbReference>
<evidence type="ECO:0000256" key="3">
    <source>
        <dbReference type="ARBA" id="ARBA00023125"/>
    </source>
</evidence>
<protein>
    <recommendedName>
        <fullName evidence="6">HTH tetR-type domain-containing protein</fullName>
    </recommendedName>
</protein>
<dbReference type="InterPro" id="IPR009057">
    <property type="entry name" value="Homeodomain-like_sf"/>
</dbReference>
<evidence type="ECO:0000256" key="2">
    <source>
        <dbReference type="ARBA" id="ARBA00023015"/>
    </source>
</evidence>
<sequence>MAETPTKRSAGRPRTRVLSVDQIVDAAFELARTAGPDGFTMAALARSLSVQPPALYHYFGGKGEVIRAMRGRLAGPIDTDGFADPDVPLDEAVSRWGRTYRDVFAAFPSGITLLATTPVDGQQGSVDNYEAISRRLIDEGWAERDVVDTIVAFESFIIGSSLDALAPADIMSPGDAAATAPVFAAAEALRARETAARGIRPTDRSFDLGLRAMLAGLRPAPAPEEPTSPSGSTVG</sequence>
<dbReference type="Pfam" id="PF00440">
    <property type="entry name" value="TetR_N"/>
    <property type="match status" value="1"/>
</dbReference>
<reference evidence="7 8" key="1">
    <citation type="journal article" date="2019" name="Int. J. Syst. Evol. Microbiol.">
        <title>The Global Catalogue of Microorganisms (GCM) 10K type strain sequencing project: providing services to taxonomists for standard genome sequencing and annotation.</title>
        <authorList>
            <consortium name="The Broad Institute Genomics Platform"/>
            <consortium name="The Broad Institute Genome Sequencing Center for Infectious Disease"/>
            <person name="Wu L."/>
            <person name="Ma J."/>
        </authorList>
    </citation>
    <scope>NUCLEOTIDE SEQUENCE [LARGE SCALE GENOMIC DNA]</scope>
    <source>
        <strain evidence="7 8">JCM 13584</strain>
    </source>
</reference>
<dbReference type="SUPFAM" id="SSF46689">
    <property type="entry name" value="Homeodomain-like"/>
    <property type="match status" value="1"/>
</dbReference>
<evidence type="ECO:0000259" key="6">
    <source>
        <dbReference type="PROSITE" id="PS50977"/>
    </source>
</evidence>
<dbReference type="PANTHER" id="PTHR30055">
    <property type="entry name" value="HTH-TYPE TRANSCRIPTIONAL REGULATOR RUTR"/>
    <property type="match status" value="1"/>
</dbReference>
<dbReference type="SUPFAM" id="SSF48498">
    <property type="entry name" value="Tetracyclin repressor-like, C-terminal domain"/>
    <property type="match status" value="1"/>
</dbReference>
<keyword evidence="4" id="KW-0804">Transcription</keyword>
<keyword evidence="3 5" id="KW-0238">DNA-binding</keyword>
<feature type="DNA-binding region" description="H-T-H motif" evidence="5">
    <location>
        <begin position="40"/>
        <end position="59"/>
    </location>
</feature>
<gene>
    <name evidence="7" type="ORF">GCM10009717_14590</name>
</gene>
<dbReference type="InterPro" id="IPR004111">
    <property type="entry name" value="Repressor_TetR_C"/>
</dbReference>
<comment type="caution">
    <text evidence="7">The sequence shown here is derived from an EMBL/GenBank/DDBJ whole genome shotgun (WGS) entry which is preliminary data.</text>
</comment>
<dbReference type="InterPro" id="IPR001647">
    <property type="entry name" value="HTH_TetR"/>
</dbReference>
<dbReference type="InterPro" id="IPR023772">
    <property type="entry name" value="DNA-bd_HTH_TetR-type_CS"/>
</dbReference>
<evidence type="ECO:0000313" key="7">
    <source>
        <dbReference type="EMBL" id="GAA1949414.1"/>
    </source>
</evidence>
<evidence type="ECO:0000313" key="8">
    <source>
        <dbReference type="Proteomes" id="UP001499954"/>
    </source>
</evidence>
<evidence type="ECO:0000256" key="5">
    <source>
        <dbReference type="PROSITE-ProRule" id="PRU00335"/>
    </source>
</evidence>
<dbReference type="Gene3D" id="1.10.357.10">
    <property type="entry name" value="Tetracycline Repressor, domain 2"/>
    <property type="match status" value="1"/>
</dbReference>
<dbReference type="PRINTS" id="PR00400">
    <property type="entry name" value="TETREPRESSOR"/>
</dbReference>
<evidence type="ECO:0000256" key="4">
    <source>
        <dbReference type="ARBA" id="ARBA00023163"/>
    </source>
</evidence>
<dbReference type="InterPro" id="IPR050109">
    <property type="entry name" value="HTH-type_TetR-like_transc_reg"/>
</dbReference>
<dbReference type="PANTHER" id="PTHR30055:SF151">
    <property type="entry name" value="TRANSCRIPTIONAL REGULATORY PROTEIN"/>
    <property type="match status" value="1"/>
</dbReference>
<dbReference type="EMBL" id="BAAAMK010000002">
    <property type="protein sequence ID" value="GAA1949414.1"/>
    <property type="molecule type" value="Genomic_DNA"/>
</dbReference>
<dbReference type="Proteomes" id="UP001499954">
    <property type="component" value="Unassembled WGS sequence"/>
</dbReference>